<feature type="region of interest" description="Disordered" evidence="1">
    <location>
        <begin position="18"/>
        <end position="40"/>
    </location>
</feature>
<dbReference type="EMBL" id="KL596737">
    <property type="protein sequence ID" value="KER26867.1"/>
    <property type="molecule type" value="Genomic_DNA"/>
</dbReference>
<name>A0A074ZM73_OPIVI</name>
<organism evidence="2 3">
    <name type="scientific">Opisthorchis viverrini</name>
    <name type="common">Southeast Asian liver fluke</name>
    <dbReference type="NCBI Taxonomy" id="6198"/>
    <lineage>
        <taxon>Eukaryota</taxon>
        <taxon>Metazoa</taxon>
        <taxon>Spiralia</taxon>
        <taxon>Lophotrochozoa</taxon>
        <taxon>Platyhelminthes</taxon>
        <taxon>Trematoda</taxon>
        <taxon>Digenea</taxon>
        <taxon>Opisthorchiida</taxon>
        <taxon>Opisthorchiata</taxon>
        <taxon>Opisthorchiidae</taxon>
        <taxon>Opisthorchis</taxon>
    </lineage>
</organism>
<proteinExistence type="predicted"/>
<reference evidence="2 3" key="1">
    <citation type="submission" date="2013-11" db="EMBL/GenBank/DDBJ databases">
        <title>Opisthorchis viverrini - life in the bile duct.</title>
        <authorList>
            <person name="Young N.D."/>
            <person name="Nagarajan N."/>
            <person name="Lin S.J."/>
            <person name="Korhonen P.K."/>
            <person name="Jex A.R."/>
            <person name="Hall R.S."/>
            <person name="Safavi-Hemami H."/>
            <person name="Kaewkong W."/>
            <person name="Bertrand D."/>
            <person name="Gao S."/>
            <person name="Seet Q."/>
            <person name="Wongkham S."/>
            <person name="Teh B.T."/>
            <person name="Wongkham C."/>
            <person name="Intapan P.M."/>
            <person name="Maleewong W."/>
            <person name="Yang X."/>
            <person name="Hu M."/>
            <person name="Wang Z."/>
            <person name="Hofmann A."/>
            <person name="Sternberg P.W."/>
            <person name="Tan P."/>
            <person name="Wang J."/>
            <person name="Gasser R.B."/>
        </authorList>
    </citation>
    <scope>NUCLEOTIDE SEQUENCE [LARGE SCALE GENOMIC DNA]</scope>
</reference>
<evidence type="ECO:0000313" key="3">
    <source>
        <dbReference type="Proteomes" id="UP000054324"/>
    </source>
</evidence>
<dbReference type="GeneID" id="20320180"/>
<evidence type="ECO:0000256" key="1">
    <source>
        <dbReference type="SAM" id="MobiDB-lite"/>
    </source>
</evidence>
<gene>
    <name evidence="2" type="ORF">T265_05998</name>
</gene>
<accession>A0A074ZM73</accession>
<dbReference type="RefSeq" id="XP_009169414.1">
    <property type="nucleotide sequence ID" value="XM_009171150.1"/>
</dbReference>
<dbReference type="CTD" id="20320180"/>
<dbReference type="AlphaFoldDB" id="A0A074ZM73"/>
<dbReference type="KEGG" id="ovi:T265_05998"/>
<keyword evidence="3" id="KW-1185">Reference proteome</keyword>
<dbReference type="Proteomes" id="UP000054324">
    <property type="component" value="Unassembled WGS sequence"/>
</dbReference>
<evidence type="ECO:0000313" key="2">
    <source>
        <dbReference type="EMBL" id="KER26867.1"/>
    </source>
</evidence>
<protein>
    <submittedName>
        <fullName evidence="2">Uncharacterized protein</fullName>
    </submittedName>
</protein>
<sequence length="160" mass="17883">MYAVGWIQFQDSGDKEAFPVHYQPENEPQDKRSLGSHKARGPRLHSGILGNLCYFTSEHCHDGTSSGFCWKHVSKPEGVTEHFPEGCRFRTYKFAQKENSGGRREGLPEVLNQGVGRACDKLMEDNLVMSIGNEFVPKGELRRAPGKASRGVEPGSWQSM</sequence>